<dbReference type="GeneID" id="77730881"/>
<evidence type="ECO:0000256" key="4">
    <source>
        <dbReference type="ARBA" id="ARBA00022448"/>
    </source>
</evidence>
<evidence type="ECO:0000256" key="6">
    <source>
        <dbReference type="ARBA" id="ARBA00022892"/>
    </source>
</evidence>
<dbReference type="Gene3D" id="1.25.40.10">
    <property type="entry name" value="Tetratricopeptide repeat domain"/>
    <property type="match status" value="1"/>
</dbReference>
<evidence type="ECO:0000313" key="14">
    <source>
        <dbReference type="Proteomes" id="UP001164286"/>
    </source>
</evidence>
<sequence>MEADSLYHVKQLFYQACITEASSQPHSPSDSSADALPRALYIARANLALSPPSISAAQAVLKPFLAESAPSPAAKAVAALATYLTSESGRAGVVDEVRDLVLEYETEEEGSEERKIEEGVVRVMAGTLFILEGEKEEAVATLTEGSAKTDLECLALLVQLLLSLDRRDLAQSTYQSAKKIGNDSTLIQAMEAWIGLKTGARPLHQSYYYFEELYQLPSGRTGPVLAGHAAAHLLLTHVEEAKADIQEALQRDGGDKDGDVLAVGTSLGLEGYASKLSAAAPSHPFALDLAAKSSLFDEAAGKFGIAA</sequence>
<keyword evidence="7 11" id="KW-0653">Protein transport</keyword>
<dbReference type="GO" id="GO:0005198">
    <property type="term" value="F:structural molecule activity"/>
    <property type="evidence" value="ECO:0007669"/>
    <property type="project" value="UniProtKB-UniRule"/>
</dbReference>
<dbReference type="PANTHER" id="PTHR10805:SF0">
    <property type="entry name" value="COATOMER SUBUNIT EPSILON"/>
    <property type="match status" value="1"/>
</dbReference>
<keyword evidence="8 11" id="KW-0333">Golgi apparatus</keyword>
<dbReference type="EMBL" id="JAKWFO010000016">
    <property type="protein sequence ID" value="KAI9632071.1"/>
    <property type="molecule type" value="Genomic_DNA"/>
</dbReference>
<keyword evidence="6 11" id="KW-0931">ER-Golgi transport</keyword>
<evidence type="ECO:0000256" key="11">
    <source>
        <dbReference type="PIRNR" id="PIRNR016478"/>
    </source>
</evidence>
<dbReference type="Pfam" id="PF04733">
    <property type="entry name" value="Coatomer_E"/>
    <property type="match status" value="1"/>
</dbReference>
<comment type="subcellular location">
    <subcellularLocation>
        <location evidence="2">Cytoplasmic vesicle</location>
        <location evidence="2">COPI-coated vesicle membrane</location>
        <topology evidence="2">Peripheral membrane protein</topology>
        <orientation evidence="2">Cytoplasmic side</orientation>
    </subcellularLocation>
    <subcellularLocation>
        <location evidence="1">Golgi apparatus membrane</location>
        <topology evidence="1">Peripheral membrane protein</topology>
        <orientation evidence="1">Cytoplasmic side</orientation>
    </subcellularLocation>
</comment>
<comment type="caution">
    <text evidence="12">The sequence shown here is derived from an EMBL/GenBank/DDBJ whole genome shotgun (WGS) entry which is preliminary data.</text>
</comment>
<keyword evidence="10 11" id="KW-0968">Cytoplasmic vesicle</keyword>
<evidence type="ECO:0000256" key="10">
    <source>
        <dbReference type="ARBA" id="ARBA00023329"/>
    </source>
</evidence>
<reference evidence="12" key="1">
    <citation type="journal article" date="2022" name="G3 (Bethesda)">
        <title>High quality genome of the basidiomycete yeast Dioszegia hungarica PDD-24b-2 isolated from cloud water.</title>
        <authorList>
            <person name="Jarrige D."/>
            <person name="Haridas S."/>
            <person name="Bleykasten-Grosshans C."/>
            <person name="Joly M."/>
            <person name="Nadalig T."/>
            <person name="Sancelme M."/>
            <person name="Vuilleumier S."/>
            <person name="Grigoriev I.V."/>
            <person name="Amato P."/>
            <person name="Bringel F."/>
        </authorList>
    </citation>
    <scope>NUCLEOTIDE SEQUENCE</scope>
    <source>
        <strain evidence="12">PDD-24b-2</strain>
    </source>
</reference>
<gene>
    <name evidence="12" type="ORF">MKK02DRAFT_41717</name>
    <name evidence="13" type="ORF">MKK02DRAFT_41724</name>
</gene>
<evidence type="ECO:0000256" key="1">
    <source>
        <dbReference type="ARBA" id="ARBA00004255"/>
    </source>
</evidence>
<evidence type="ECO:0000256" key="8">
    <source>
        <dbReference type="ARBA" id="ARBA00023034"/>
    </source>
</evidence>
<keyword evidence="4 11" id="KW-0813">Transport</keyword>
<organism evidence="12 14">
    <name type="scientific">Dioszegia hungarica</name>
    <dbReference type="NCBI Taxonomy" id="4972"/>
    <lineage>
        <taxon>Eukaryota</taxon>
        <taxon>Fungi</taxon>
        <taxon>Dikarya</taxon>
        <taxon>Basidiomycota</taxon>
        <taxon>Agaricomycotina</taxon>
        <taxon>Tremellomycetes</taxon>
        <taxon>Tremellales</taxon>
        <taxon>Bulleribasidiaceae</taxon>
        <taxon>Dioszegia</taxon>
    </lineage>
</organism>
<dbReference type="GO" id="GO:0000139">
    <property type="term" value="C:Golgi membrane"/>
    <property type="evidence" value="ECO:0007669"/>
    <property type="project" value="UniProtKB-SubCell"/>
</dbReference>
<proteinExistence type="inferred from homology"/>
<accession>A0AA38LT48</accession>
<dbReference type="InterPro" id="IPR006822">
    <property type="entry name" value="Coatomer_esu"/>
</dbReference>
<comment type="similarity">
    <text evidence="3 11">Belongs to the COPE family.</text>
</comment>
<evidence type="ECO:0000313" key="12">
    <source>
        <dbReference type="EMBL" id="KAI9632071.1"/>
    </source>
</evidence>
<dbReference type="PANTHER" id="PTHR10805">
    <property type="entry name" value="COATOMER SUBUNIT EPSILON"/>
    <property type="match status" value="1"/>
</dbReference>
<dbReference type="InterPro" id="IPR011990">
    <property type="entry name" value="TPR-like_helical_dom_sf"/>
</dbReference>
<comment type="function">
    <text evidence="11">The coatomer is a cytosolic protein complex that binds to dilysine motifs and reversibly associates with Golgi non-clathrin-coated vesicles, which further mediate biosynthetic protein transport from the ER, via the Golgi up to the trans Golgi network. The coatomer complex is required for budding from Golgi membranes, and is essential for the retrograde Golgi-to-ER transport of dilysine-tagged proteins.</text>
</comment>
<dbReference type="GO" id="GO:0006888">
    <property type="term" value="P:endoplasmic reticulum to Golgi vesicle-mediated transport"/>
    <property type="evidence" value="ECO:0007669"/>
    <property type="project" value="TreeGrafter"/>
</dbReference>
<keyword evidence="5 11" id="KW-0963">Cytoplasm</keyword>
<dbReference type="PIRSF" id="PIRSF016478">
    <property type="entry name" value="Coatomer_esu"/>
    <property type="match status" value="1"/>
</dbReference>
<dbReference type="SUPFAM" id="SSF48452">
    <property type="entry name" value="TPR-like"/>
    <property type="match status" value="1"/>
</dbReference>
<evidence type="ECO:0000256" key="7">
    <source>
        <dbReference type="ARBA" id="ARBA00022927"/>
    </source>
</evidence>
<keyword evidence="14" id="KW-1185">Reference proteome</keyword>
<dbReference type="EMBL" id="JAKWFO010000016">
    <property type="protein sequence ID" value="KAI9632078.1"/>
    <property type="molecule type" value="Genomic_DNA"/>
</dbReference>
<evidence type="ECO:0000313" key="13">
    <source>
        <dbReference type="EMBL" id="KAI9632078.1"/>
    </source>
</evidence>
<dbReference type="GO" id="GO:0030126">
    <property type="term" value="C:COPI vesicle coat"/>
    <property type="evidence" value="ECO:0007669"/>
    <property type="project" value="TreeGrafter"/>
</dbReference>
<keyword evidence="9 11" id="KW-0472">Membrane</keyword>
<evidence type="ECO:0000256" key="2">
    <source>
        <dbReference type="ARBA" id="ARBA00004347"/>
    </source>
</evidence>
<dbReference type="GO" id="GO:0006891">
    <property type="term" value="P:intra-Golgi vesicle-mediated transport"/>
    <property type="evidence" value="ECO:0007669"/>
    <property type="project" value="TreeGrafter"/>
</dbReference>
<protein>
    <recommendedName>
        <fullName evidence="11">Coatomer subunit epsilon</fullName>
    </recommendedName>
</protein>
<dbReference type="Proteomes" id="UP001164286">
    <property type="component" value="Unassembled WGS sequence"/>
</dbReference>
<dbReference type="GO" id="GO:0015031">
    <property type="term" value="P:protein transport"/>
    <property type="evidence" value="ECO:0007669"/>
    <property type="project" value="UniProtKB-UniRule"/>
</dbReference>
<dbReference type="AlphaFoldDB" id="A0AA38LT48"/>
<dbReference type="GO" id="GO:0006890">
    <property type="term" value="P:retrograde vesicle-mediated transport, Golgi to endoplasmic reticulum"/>
    <property type="evidence" value="ECO:0007669"/>
    <property type="project" value="UniProtKB-UniRule"/>
</dbReference>
<dbReference type="RefSeq" id="XP_052941848.1">
    <property type="nucleotide sequence ID" value="XM_053091676.1"/>
</dbReference>
<name>A0AA38LT48_9TREE</name>
<evidence type="ECO:0000256" key="5">
    <source>
        <dbReference type="ARBA" id="ARBA00022490"/>
    </source>
</evidence>
<evidence type="ECO:0000256" key="3">
    <source>
        <dbReference type="ARBA" id="ARBA00008827"/>
    </source>
</evidence>
<evidence type="ECO:0000256" key="9">
    <source>
        <dbReference type="ARBA" id="ARBA00023136"/>
    </source>
</evidence>